<reference evidence="3" key="1">
    <citation type="submission" date="2023-03" db="EMBL/GenBank/DDBJ databases">
        <title>Massive genome expansion in bonnet fungi (Mycena s.s.) driven by repeated elements and novel gene families across ecological guilds.</title>
        <authorList>
            <consortium name="Lawrence Berkeley National Laboratory"/>
            <person name="Harder C.B."/>
            <person name="Miyauchi S."/>
            <person name="Viragh M."/>
            <person name="Kuo A."/>
            <person name="Thoen E."/>
            <person name="Andreopoulos B."/>
            <person name="Lu D."/>
            <person name="Skrede I."/>
            <person name="Drula E."/>
            <person name="Henrissat B."/>
            <person name="Morin E."/>
            <person name="Kohler A."/>
            <person name="Barry K."/>
            <person name="LaButti K."/>
            <person name="Morin E."/>
            <person name="Salamov A."/>
            <person name="Lipzen A."/>
            <person name="Mereny Z."/>
            <person name="Hegedus B."/>
            <person name="Baldrian P."/>
            <person name="Stursova M."/>
            <person name="Weitz H."/>
            <person name="Taylor A."/>
            <person name="Grigoriev I.V."/>
            <person name="Nagy L.G."/>
            <person name="Martin F."/>
            <person name="Kauserud H."/>
        </authorList>
    </citation>
    <scope>NUCLEOTIDE SEQUENCE</scope>
    <source>
        <strain evidence="3">CBHHK067</strain>
    </source>
</reference>
<evidence type="ECO:0000313" key="3">
    <source>
        <dbReference type="EMBL" id="KAJ7688674.1"/>
    </source>
</evidence>
<organism evidence="3 4">
    <name type="scientific">Mycena rosella</name>
    <name type="common">Pink bonnet</name>
    <name type="synonym">Agaricus rosellus</name>
    <dbReference type="NCBI Taxonomy" id="1033263"/>
    <lineage>
        <taxon>Eukaryota</taxon>
        <taxon>Fungi</taxon>
        <taxon>Dikarya</taxon>
        <taxon>Basidiomycota</taxon>
        <taxon>Agaricomycotina</taxon>
        <taxon>Agaricomycetes</taxon>
        <taxon>Agaricomycetidae</taxon>
        <taxon>Agaricales</taxon>
        <taxon>Marasmiineae</taxon>
        <taxon>Mycenaceae</taxon>
        <taxon>Mycena</taxon>
    </lineage>
</organism>
<feature type="compositionally biased region" description="Basic and acidic residues" evidence="1">
    <location>
        <begin position="60"/>
        <end position="71"/>
    </location>
</feature>
<dbReference type="Proteomes" id="UP001221757">
    <property type="component" value="Unassembled WGS sequence"/>
</dbReference>
<dbReference type="AlphaFoldDB" id="A0AAD7DG16"/>
<feature type="compositionally biased region" description="Basic and acidic residues" evidence="1">
    <location>
        <begin position="78"/>
        <end position="91"/>
    </location>
</feature>
<proteinExistence type="predicted"/>
<gene>
    <name evidence="3" type="ORF">B0H17DRAFT_649556</name>
</gene>
<feature type="signal peptide" evidence="2">
    <location>
        <begin position="1"/>
        <end position="24"/>
    </location>
</feature>
<feature type="chain" id="PRO_5042179518" evidence="2">
    <location>
        <begin position="25"/>
        <end position="223"/>
    </location>
</feature>
<evidence type="ECO:0000256" key="2">
    <source>
        <dbReference type="SAM" id="SignalP"/>
    </source>
</evidence>
<sequence length="223" mass="24299">MRTNTLFRLAVVLGLGSVASHVSAVPNTPALQNTVASCMHDARKLTEPYPRLSRSITPRTKTDMGENDMNRNDTNGNDMDKNDMDGNDMNRNETNQNDMGGTDMNGNETDSNETNDAPNTTDKNYVPFPRPAEPEPPLPPSESQSETQSAEPQAGSRSDPDQQLVYDPIGASFSEISNALWWAKGDEGLSWRRDEVTGELVPQLQGGAARTAEDVEALYGGKL</sequence>
<evidence type="ECO:0000256" key="1">
    <source>
        <dbReference type="SAM" id="MobiDB-lite"/>
    </source>
</evidence>
<comment type="caution">
    <text evidence="3">The sequence shown here is derived from an EMBL/GenBank/DDBJ whole genome shotgun (WGS) entry which is preliminary data.</text>
</comment>
<evidence type="ECO:0000313" key="4">
    <source>
        <dbReference type="Proteomes" id="UP001221757"/>
    </source>
</evidence>
<feature type="region of interest" description="Disordered" evidence="1">
    <location>
        <begin position="46"/>
        <end position="169"/>
    </location>
</feature>
<feature type="compositionally biased region" description="Polar residues" evidence="1">
    <location>
        <begin position="92"/>
        <end position="123"/>
    </location>
</feature>
<accession>A0AAD7DG16</accession>
<keyword evidence="2" id="KW-0732">Signal</keyword>
<dbReference type="EMBL" id="JARKIE010000077">
    <property type="protein sequence ID" value="KAJ7688674.1"/>
    <property type="molecule type" value="Genomic_DNA"/>
</dbReference>
<feature type="compositionally biased region" description="Low complexity" evidence="1">
    <location>
        <begin position="141"/>
        <end position="154"/>
    </location>
</feature>
<protein>
    <submittedName>
        <fullName evidence="3">Uncharacterized protein</fullName>
    </submittedName>
</protein>
<name>A0AAD7DG16_MYCRO</name>
<feature type="compositionally biased region" description="Pro residues" evidence="1">
    <location>
        <begin position="128"/>
        <end position="140"/>
    </location>
</feature>
<keyword evidence="4" id="KW-1185">Reference proteome</keyword>